<protein>
    <recommendedName>
        <fullName evidence="4">V-type ATP synthase subunit E</fullName>
    </recommendedName>
</protein>
<dbReference type="InterPro" id="IPR038495">
    <property type="entry name" value="ATPase_E_C"/>
</dbReference>
<gene>
    <name evidence="2" type="ORF">COV72_03040</name>
</gene>
<feature type="non-terminal residue" evidence="2">
    <location>
        <position position="1"/>
    </location>
</feature>
<organism evidence="2 3">
    <name type="scientific">Candidatus Ghiorseimicrobium undicola</name>
    <dbReference type="NCBI Taxonomy" id="1974746"/>
    <lineage>
        <taxon>Bacteria</taxon>
        <taxon>Pseudomonadati</taxon>
        <taxon>Candidatus Omnitrophota</taxon>
        <taxon>Candidatus Ghiorseimicrobium</taxon>
    </lineage>
</organism>
<sequence length="194" mass="21526">IDKINEEGIKAAESKAKEIEDEAKRRAKEIVEKAQERASGIIDEAKEKIAKTEDSARLSLKQAGRDLIISLRKEIDVMLEGLVSSHAHKALSPEELSEVIAHFIKESAGKGKQDIVISLNKEDLEKIEQGFLDELRDAAKRGIILKASEDIDGGFTISYDSGHSHYDFTDKAIAEYLLVYLRPRLGQILGDSIV</sequence>
<evidence type="ECO:0000313" key="3">
    <source>
        <dbReference type="Proteomes" id="UP000229641"/>
    </source>
</evidence>
<evidence type="ECO:0000313" key="2">
    <source>
        <dbReference type="EMBL" id="PIQ89442.1"/>
    </source>
</evidence>
<proteinExistence type="predicted"/>
<evidence type="ECO:0008006" key="4">
    <source>
        <dbReference type="Google" id="ProtNLM"/>
    </source>
</evidence>
<comment type="caution">
    <text evidence="2">The sequence shown here is derived from an EMBL/GenBank/DDBJ whole genome shotgun (WGS) entry which is preliminary data.</text>
</comment>
<dbReference type="Proteomes" id="UP000229641">
    <property type="component" value="Unassembled WGS sequence"/>
</dbReference>
<keyword evidence="1" id="KW-0175">Coiled coil</keyword>
<dbReference type="AlphaFoldDB" id="A0A2H0LYJ5"/>
<name>A0A2H0LYJ5_9BACT</name>
<feature type="coiled-coil region" evidence="1">
    <location>
        <begin position="9"/>
        <end position="62"/>
    </location>
</feature>
<dbReference type="SUPFAM" id="SSF160527">
    <property type="entry name" value="V-type ATPase subunit E-like"/>
    <property type="match status" value="1"/>
</dbReference>
<dbReference type="EMBL" id="PCWA01000040">
    <property type="protein sequence ID" value="PIQ89442.1"/>
    <property type="molecule type" value="Genomic_DNA"/>
</dbReference>
<accession>A0A2H0LYJ5</accession>
<dbReference type="Gene3D" id="3.30.2320.30">
    <property type="entry name" value="ATP synthase, E subunit, C-terminal"/>
    <property type="match status" value="1"/>
</dbReference>
<evidence type="ECO:0000256" key="1">
    <source>
        <dbReference type="SAM" id="Coils"/>
    </source>
</evidence>
<reference evidence="2 3" key="1">
    <citation type="submission" date="2017-09" db="EMBL/GenBank/DDBJ databases">
        <title>Depth-based differentiation of microbial function through sediment-hosted aquifers and enrichment of novel symbionts in the deep terrestrial subsurface.</title>
        <authorList>
            <person name="Probst A.J."/>
            <person name="Ladd B."/>
            <person name="Jarett J.K."/>
            <person name="Geller-Mcgrath D.E."/>
            <person name="Sieber C.M."/>
            <person name="Emerson J.B."/>
            <person name="Anantharaman K."/>
            <person name="Thomas B.C."/>
            <person name="Malmstrom R."/>
            <person name="Stieglmeier M."/>
            <person name="Klingl A."/>
            <person name="Woyke T."/>
            <person name="Ryan C.M."/>
            <person name="Banfield J.F."/>
        </authorList>
    </citation>
    <scope>NUCLEOTIDE SEQUENCE [LARGE SCALE GENOMIC DNA]</scope>
    <source>
        <strain evidence="2">CG11_big_fil_rev_8_21_14_0_20_42_13</strain>
    </source>
</reference>